<dbReference type="EC" id="4.3.2.2" evidence="4 11"/>
<dbReference type="GO" id="GO:0004018">
    <property type="term" value="F:N6-(1,2-dicarboxyethyl)AMP AMP-lyase (fumarate-forming) activity"/>
    <property type="evidence" value="ECO:0007669"/>
    <property type="project" value="UniProtKB-UniRule"/>
</dbReference>
<sequence>MIPRYTPSEFEELWSPATRFSTWLEVELAACEAMEAEGLVPAGVAKGIRAKQLSLDPERIESIERTVKHDVIAFLTHVEELAGEGARWLHRGMTSSDVLDTSLAILLVRAADLLSARLDKLCDALARRADEHRRTPMIGRSHGIAAEPITFGLALAGHLAEMKRGRARLRAARQAIAVGKIAGAVGTYAHLSPRIEERALAALGLRPETVSTQIVARDRHAEFFAALSLIAAGIERLATNVRHWQRTEVREAEERFSVGQKGSSAMPHKRNPILSENLCGLARVVRAAVIPALENVPLWHERDISHSSVERMIAPDATSTLGFMLDRAAGLVDGLVVYPEKMRENLDRTGELFFSEAVLLSLVQKGRPRQAAYEMVQRCAMRAIAGEGRFRDNLAKDADVAALLAPDELARCFDLDHALSHVDTIIDRAIREQ</sequence>
<dbReference type="GO" id="GO:0005829">
    <property type="term" value="C:cytosol"/>
    <property type="evidence" value="ECO:0007669"/>
    <property type="project" value="TreeGrafter"/>
</dbReference>
<evidence type="ECO:0000256" key="8">
    <source>
        <dbReference type="ARBA" id="ARBA00024477"/>
    </source>
</evidence>
<dbReference type="Gene3D" id="1.20.200.10">
    <property type="entry name" value="Fumarase/aspartase (Central domain)"/>
    <property type="match status" value="1"/>
</dbReference>
<dbReference type="EMBL" id="CP012672">
    <property type="protein sequence ID" value="AUX37743.1"/>
    <property type="molecule type" value="Genomic_DNA"/>
</dbReference>
<dbReference type="InterPro" id="IPR019468">
    <property type="entry name" value="AdenyloSucc_lyase_C"/>
</dbReference>
<dbReference type="InterPro" id="IPR022761">
    <property type="entry name" value="Fumarate_lyase_N"/>
</dbReference>
<evidence type="ECO:0000256" key="4">
    <source>
        <dbReference type="ARBA" id="ARBA00012339"/>
    </source>
</evidence>
<dbReference type="GO" id="GO:0044208">
    <property type="term" value="P:'de novo' AMP biosynthetic process"/>
    <property type="evidence" value="ECO:0007669"/>
    <property type="project" value="UniProtKB-UniPathway"/>
</dbReference>
<dbReference type="NCBIfam" id="TIGR00928">
    <property type="entry name" value="purB"/>
    <property type="match status" value="1"/>
</dbReference>
<gene>
    <name evidence="14" type="primary">purB</name>
    <name evidence="14" type="ORF">SOCE836_099740</name>
</gene>
<dbReference type="RefSeq" id="WP_129580316.1">
    <property type="nucleotide sequence ID" value="NZ_CP012672.1"/>
</dbReference>
<dbReference type="InterPro" id="IPR008948">
    <property type="entry name" value="L-Aspartase-like"/>
</dbReference>
<organism evidence="14 15">
    <name type="scientific">Sorangium cellulosum</name>
    <name type="common">Polyangium cellulosum</name>
    <dbReference type="NCBI Taxonomy" id="56"/>
    <lineage>
        <taxon>Bacteria</taxon>
        <taxon>Pseudomonadati</taxon>
        <taxon>Myxococcota</taxon>
        <taxon>Polyangia</taxon>
        <taxon>Polyangiales</taxon>
        <taxon>Polyangiaceae</taxon>
        <taxon>Sorangium</taxon>
    </lineage>
</organism>
<dbReference type="Gene3D" id="1.10.40.30">
    <property type="entry name" value="Fumarase/aspartase (C-terminal domain)"/>
    <property type="match status" value="1"/>
</dbReference>
<dbReference type="Pfam" id="PF00206">
    <property type="entry name" value="Lyase_1"/>
    <property type="match status" value="1"/>
</dbReference>
<evidence type="ECO:0000256" key="7">
    <source>
        <dbReference type="ARBA" id="ARBA00023239"/>
    </source>
</evidence>
<dbReference type="GO" id="GO:0070626">
    <property type="term" value="F:(S)-2-(5-amino-1-(5-phospho-D-ribosyl)imidazole-4-carboxamido) succinate lyase (fumarate-forming) activity"/>
    <property type="evidence" value="ECO:0007669"/>
    <property type="project" value="TreeGrafter"/>
</dbReference>
<evidence type="ECO:0000256" key="5">
    <source>
        <dbReference type="ARBA" id="ARBA00017058"/>
    </source>
</evidence>
<dbReference type="SMART" id="SM00998">
    <property type="entry name" value="ADSL_C"/>
    <property type="match status" value="1"/>
</dbReference>
<feature type="domain" description="Adenylosuccinate lyase C-terminal" evidence="13">
    <location>
        <begin position="350"/>
        <end position="430"/>
    </location>
</feature>
<dbReference type="FunFam" id="1.20.200.10:FF:000008">
    <property type="entry name" value="Adenylosuccinate lyase"/>
    <property type="match status" value="1"/>
</dbReference>
<evidence type="ECO:0000256" key="2">
    <source>
        <dbReference type="ARBA" id="ARBA00004734"/>
    </source>
</evidence>
<evidence type="ECO:0000256" key="6">
    <source>
        <dbReference type="ARBA" id="ARBA00022755"/>
    </source>
</evidence>
<comment type="similarity">
    <text evidence="3 12">Belongs to the lyase 1 family. Adenylosuccinate lyase subfamily.</text>
</comment>
<name>A0A4P2R6R6_SORCE</name>
<dbReference type="Gene3D" id="1.10.275.10">
    <property type="entry name" value="Fumarase/aspartase (N-terminal domain)"/>
    <property type="match status" value="1"/>
</dbReference>
<evidence type="ECO:0000313" key="15">
    <source>
        <dbReference type="Proteomes" id="UP000295497"/>
    </source>
</evidence>
<dbReference type="Proteomes" id="UP000295497">
    <property type="component" value="Chromosome"/>
</dbReference>
<dbReference type="InterPro" id="IPR000362">
    <property type="entry name" value="Fumarate_lyase_fam"/>
</dbReference>
<dbReference type="GO" id="GO:0006189">
    <property type="term" value="P:'de novo' IMP biosynthetic process"/>
    <property type="evidence" value="ECO:0007669"/>
    <property type="project" value="UniProtKB-UniPathway"/>
</dbReference>
<dbReference type="UniPathway" id="UPA00075">
    <property type="reaction ID" value="UER00336"/>
</dbReference>
<reference evidence="14 15" key="1">
    <citation type="submission" date="2015-09" db="EMBL/GenBank/DDBJ databases">
        <title>Sorangium comparison.</title>
        <authorList>
            <person name="Zaburannyi N."/>
            <person name="Bunk B."/>
            <person name="Overmann J."/>
            <person name="Mueller R."/>
        </authorList>
    </citation>
    <scope>NUCLEOTIDE SEQUENCE [LARGE SCALE GENOMIC DNA]</scope>
    <source>
        <strain evidence="14 15">So ce836</strain>
    </source>
</reference>
<dbReference type="CDD" id="cd01360">
    <property type="entry name" value="Adenylsuccinate_lyase_1"/>
    <property type="match status" value="1"/>
</dbReference>
<dbReference type="UniPathway" id="UPA00074">
    <property type="reaction ID" value="UER00132"/>
</dbReference>
<dbReference type="PANTHER" id="PTHR43172">
    <property type="entry name" value="ADENYLOSUCCINATE LYASE"/>
    <property type="match status" value="1"/>
</dbReference>
<evidence type="ECO:0000256" key="1">
    <source>
        <dbReference type="ARBA" id="ARBA00004706"/>
    </source>
</evidence>
<evidence type="ECO:0000256" key="3">
    <source>
        <dbReference type="ARBA" id="ARBA00008273"/>
    </source>
</evidence>
<comment type="catalytic activity">
    <reaction evidence="10">
        <text>N(6)-(1,2-dicarboxyethyl)-AMP = fumarate + AMP</text>
        <dbReference type="Rhea" id="RHEA:16853"/>
        <dbReference type="ChEBI" id="CHEBI:29806"/>
        <dbReference type="ChEBI" id="CHEBI:57567"/>
        <dbReference type="ChEBI" id="CHEBI:456215"/>
        <dbReference type="EC" id="4.3.2.2"/>
    </reaction>
    <physiologicalReaction direction="left-to-right" evidence="10">
        <dbReference type="Rhea" id="RHEA:16854"/>
    </physiologicalReaction>
</comment>
<proteinExistence type="inferred from homology"/>
<comment type="pathway">
    <text evidence="2 12">Purine metabolism; AMP biosynthesis via de novo pathway; AMP from IMP: step 2/2.</text>
</comment>
<dbReference type="PROSITE" id="PS00163">
    <property type="entry name" value="FUMARATE_LYASES"/>
    <property type="match status" value="1"/>
</dbReference>
<dbReference type="InterPro" id="IPR020557">
    <property type="entry name" value="Fumarate_lyase_CS"/>
</dbReference>
<dbReference type="SUPFAM" id="SSF48557">
    <property type="entry name" value="L-aspartase-like"/>
    <property type="match status" value="1"/>
</dbReference>
<evidence type="ECO:0000256" key="12">
    <source>
        <dbReference type="RuleBase" id="RU361172"/>
    </source>
</evidence>
<evidence type="ECO:0000256" key="10">
    <source>
        <dbReference type="ARBA" id="ARBA00049115"/>
    </source>
</evidence>
<dbReference type="InterPro" id="IPR024083">
    <property type="entry name" value="Fumarase/histidase_N"/>
</dbReference>
<dbReference type="PRINTS" id="PR00145">
    <property type="entry name" value="ARGSUCLYASE"/>
</dbReference>
<keyword evidence="6 12" id="KW-0658">Purine biosynthesis</keyword>
<protein>
    <recommendedName>
        <fullName evidence="5 11">Adenylosuccinate lyase</fullName>
        <shortName evidence="12">ASL</shortName>
        <ecNumber evidence="4 11">4.3.2.2</ecNumber>
    </recommendedName>
    <alternativeName>
        <fullName evidence="9 12">Adenylosuccinase</fullName>
    </alternativeName>
</protein>
<evidence type="ECO:0000256" key="9">
    <source>
        <dbReference type="ARBA" id="ARBA00030717"/>
    </source>
</evidence>
<dbReference type="InterPro" id="IPR004769">
    <property type="entry name" value="Pur_lyase"/>
</dbReference>
<dbReference type="PANTHER" id="PTHR43172:SF1">
    <property type="entry name" value="ADENYLOSUCCINATE LYASE"/>
    <property type="match status" value="1"/>
</dbReference>
<dbReference type="AlphaFoldDB" id="A0A4P2R6R6"/>
<evidence type="ECO:0000256" key="11">
    <source>
        <dbReference type="NCBIfam" id="TIGR00928"/>
    </source>
</evidence>
<dbReference type="PRINTS" id="PR00149">
    <property type="entry name" value="FUMRATELYASE"/>
</dbReference>
<accession>A0A4P2R6R6</accession>
<dbReference type="Pfam" id="PF10397">
    <property type="entry name" value="ADSL_C"/>
    <property type="match status" value="1"/>
</dbReference>
<comment type="pathway">
    <text evidence="1 12">Purine metabolism; IMP biosynthesis via de novo pathway; 5-amino-1-(5-phospho-D-ribosyl)imidazole-4-carboxamide from 5-amino-1-(5-phospho-D-ribosyl)imidazole-4-carboxylate: step 2/2.</text>
</comment>
<evidence type="ECO:0000313" key="14">
    <source>
        <dbReference type="EMBL" id="AUX37743.1"/>
    </source>
</evidence>
<comment type="catalytic activity">
    <reaction evidence="8">
        <text>(2S)-2-[5-amino-1-(5-phospho-beta-D-ribosyl)imidazole-4-carboxamido]succinate = 5-amino-1-(5-phospho-beta-D-ribosyl)imidazole-4-carboxamide + fumarate</text>
        <dbReference type="Rhea" id="RHEA:23920"/>
        <dbReference type="ChEBI" id="CHEBI:29806"/>
        <dbReference type="ChEBI" id="CHEBI:58443"/>
        <dbReference type="ChEBI" id="CHEBI:58475"/>
        <dbReference type="EC" id="4.3.2.2"/>
    </reaction>
    <physiologicalReaction direction="left-to-right" evidence="8">
        <dbReference type="Rhea" id="RHEA:23921"/>
    </physiologicalReaction>
</comment>
<keyword evidence="7 12" id="KW-0456">Lyase</keyword>
<evidence type="ECO:0000259" key="13">
    <source>
        <dbReference type="SMART" id="SM00998"/>
    </source>
</evidence>